<dbReference type="EMBL" id="GL988048">
    <property type="protein sequence ID" value="EGS17075.1"/>
    <property type="molecule type" value="Genomic_DNA"/>
</dbReference>
<dbReference type="AlphaFoldDB" id="G0SI05"/>
<dbReference type="HOGENOM" id="CLU_011226_4_3_1"/>
<evidence type="ECO:0000259" key="1">
    <source>
        <dbReference type="Pfam" id="PF13409"/>
    </source>
</evidence>
<dbReference type="KEGG" id="cthr:CTHT_0074030"/>
<reference evidence="3 4" key="1">
    <citation type="journal article" date="2011" name="Cell">
        <title>Insight into structure and assembly of the nuclear pore complex by utilizing the genome of a eukaryotic thermophile.</title>
        <authorList>
            <person name="Amlacher S."/>
            <person name="Sarges P."/>
            <person name="Flemming D."/>
            <person name="van Noort V."/>
            <person name="Kunze R."/>
            <person name="Devos D.P."/>
            <person name="Arumugam M."/>
            <person name="Bork P."/>
            <person name="Hurt E."/>
        </authorList>
    </citation>
    <scope>NUCLEOTIDE SEQUENCE [LARGE SCALE GENOMIC DNA]</scope>
    <source>
        <strain evidence="4">DSM 1495 / CBS 144.50 / IMI 039719</strain>
    </source>
</reference>
<keyword evidence="4" id="KW-1185">Reference proteome</keyword>
<dbReference type="GeneID" id="18261441"/>
<dbReference type="Gene3D" id="3.40.30.10">
    <property type="entry name" value="Glutaredoxin"/>
    <property type="match status" value="1"/>
</dbReference>
<dbReference type="InterPro" id="IPR054416">
    <property type="entry name" value="GST_UstS-like_C"/>
</dbReference>
<evidence type="ECO:0000259" key="2">
    <source>
        <dbReference type="Pfam" id="PF22041"/>
    </source>
</evidence>
<dbReference type="SUPFAM" id="SSF47616">
    <property type="entry name" value="GST C-terminal domain-like"/>
    <property type="match status" value="1"/>
</dbReference>
<dbReference type="SUPFAM" id="SSF52833">
    <property type="entry name" value="Thioredoxin-like"/>
    <property type="match status" value="1"/>
</dbReference>
<sequence>MSTPDKPEPIVLFDLPSKEPCSTWSFNPWKTRLLLNYKGLDYRTDVPNPPDPHSETPYTIPTIRLPNNNYIMDSRRIANALEALYPEPPLHLDSPVLASLETIIPRIIQALAPLFMPRVAYRLLPERSSAYFVETRSKWYGDLLELEKEKGGDVAWRATEEDLKEITRMLKEKPEGPFFLGKVSYADFVWGSVLIFVKRCGEDALEGLLKTTGDESVHLALLEGLKPWTERNDH</sequence>
<dbReference type="InterPro" id="IPR036282">
    <property type="entry name" value="Glutathione-S-Trfase_C_sf"/>
</dbReference>
<accession>G0SI05</accession>
<gene>
    <name evidence="3" type="ORF">CTHT_0074030</name>
</gene>
<feature type="domain" description="GST N-terminal" evidence="1">
    <location>
        <begin position="25"/>
        <end position="83"/>
    </location>
</feature>
<dbReference type="Proteomes" id="UP000008066">
    <property type="component" value="Unassembled WGS sequence"/>
</dbReference>
<dbReference type="Pfam" id="PF13409">
    <property type="entry name" value="GST_N_2"/>
    <property type="match status" value="1"/>
</dbReference>
<dbReference type="Pfam" id="PF22041">
    <property type="entry name" value="GST_C_7"/>
    <property type="match status" value="1"/>
</dbReference>
<protein>
    <submittedName>
        <fullName evidence="3">Uncharacterized protein</fullName>
    </submittedName>
</protein>
<dbReference type="eggNOG" id="ENOG502QQN3">
    <property type="taxonomic scope" value="Eukaryota"/>
</dbReference>
<dbReference type="Gene3D" id="1.20.1050.10">
    <property type="match status" value="1"/>
</dbReference>
<feature type="domain" description="Glutathione S-transferase UstS-like C-terminal" evidence="2">
    <location>
        <begin position="104"/>
        <end position="203"/>
    </location>
</feature>
<dbReference type="OMA" id="GTYMMDS"/>
<name>G0SI05_CHATD</name>
<dbReference type="InterPro" id="IPR004045">
    <property type="entry name" value="Glutathione_S-Trfase_N"/>
</dbReference>
<dbReference type="OrthoDB" id="4951845at2759"/>
<organism evidence="4">
    <name type="scientific">Chaetomium thermophilum (strain DSM 1495 / CBS 144.50 / IMI 039719)</name>
    <name type="common">Thermochaetoides thermophila</name>
    <dbReference type="NCBI Taxonomy" id="759272"/>
    <lineage>
        <taxon>Eukaryota</taxon>
        <taxon>Fungi</taxon>
        <taxon>Dikarya</taxon>
        <taxon>Ascomycota</taxon>
        <taxon>Pezizomycotina</taxon>
        <taxon>Sordariomycetes</taxon>
        <taxon>Sordariomycetidae</taxon>
        <taxon>Sordariales</taxon>
        <taxon>Chaetomiaceae</taxon>
        <taxon>Thermochaetoides</taxon>
    </lineage>
</organism>
<proteinExistence type="predicted"/>
<evidence type="ECO:0000313" key="3">
    <source>
        <dbReference type="EMBL" id="EGS17075.1"/>
    </source>
</evidence>
<dbReference type="InterPro" id="IPR036249">
    <property type="entry name" value="Thioredoxin-like_sf"/>
</dbReference>
<dbReference type="RefSeq" id="XP_006697657.1">
    <property type="nucleotide sequence ID" value="XM_006697594.1"/>
</dbReference>
<dbReference type="STRING" id="759272.G0SI05"/>
<evidence type="ECO:0000313" key="4">
    <source>
        <dbReference type="Proteomes" id="UP000008066"/>
    </source>
</evidence>